<dbReference type="Proteomes" id="UP000186309">
    <property type="component" value="Chromosome"/>
</dbReference>
<name>A0A1U7CTD7_9BACT</name>
<evidence type="ECO:0000313" key="2">
    <source>
        <dbReference type="Proteomes" id="UP000186309"/>
    </source>
</evidence>
<sequence length="154" mass="15786">MDVIRIVTGRRAALASALALALTGCSEARDDLPREAVSGKVKIEGAPVPKGSIQFRSADGSMEVGGVVKDGAFAIPKADGPVPGKYKVSVTEAVEGAVDPSQGTAAHFSIAPASKPSTKVISGPIDAEVKAGGADAFDFEFQRLDAAHSKGRRR</sequence>
<keyword evidence="2" id="KW-1185">Reference proteome</keyword>
<dbReference type="OrthoDB" id="287681at2"/>
<dbReference type="EMBL" id="CP019082">
    <property type="protein sequence ID" value="APW62178.1"/>
    <property type="molecule type" value="Genomic_DNA"/>
</dbReference>
<evidence type="ECO:0008006" key="3">
    <source>
        <dbReference type="Google" id="ProtNLM"/>
    </source>
</evidence>
<dbReference type="PROSITE" id="PS51257">
    <property type="entry name" value="PROKAR_LIPOPROTEIN"/>
    <property type="match status" value="1"/>
</dbReference>
<evidence type="ECO:0000313" key="1">
    <source>
        <dbReference type="EMBL" id="APW62178.1"/>
    </source>
</evidence>
<reference evidence="2" key="1">
    <citation type="submission" date="2016-12" db="EMBL/GenBank/DDBJ databases">
        <title>Comparative genomics of four Isosphaeraceae planctomycetes: a common pool of plasmids and glycoside hydrolase genes.</title>
        <authorList>
            <person name="Ivanova A."/>
        </authorList>
    </citation>
    <scope>NUCLEOTIDE SEQUENCE [LARGE SCALE GENOMIC DNA]</scope>
    <source>
        <strain evidence="2">PX4</strain>
    </source>
</reference>
<dbReference type="STRING" id="1387353.BSF38_03710"/>
<gene>
    <name evidence="1" type="ORF">BSF38_03710</name>
</gene>
<accession>A0A1U7CTD7</accession>
<dbReference type="KEGG" id="pbor:BSF38_03710"/>
<proteinExistence type="predicted"/>
<dbReference type="AlphaFoldDB" id="A0A1U7CTD7"/>
<organism evidence="1 2">
    <name type="scientific">Paludisphaera borealis</name>
    <dbReference type="NCBI Taxonomy" id="1387353"/>
    <lineage>
        <taxon>Bacteria</taxon>
        <taxon>Pseudomonadati</taxon>
        <taxon>Planctomycetota</taxon>
        <taxon>Planctomycetia</taxon>
        <taxon>Isosphaerales</taxon>
        <taxon>Isosphaeraceae</taxon>
        <taxon>Paludisphaera</taxon>
    </lineage>
</organism>
<dbReference type="RefSeq" id="WP_145952218.1">
    <property type="nucleotide sequence ID" value="NZ_CP019082.1"/>
</dbReference>
<protein>
    <recommendedName>
        <fullName evidence="3">Carboxypeptidase regulatory-like domain-containing protein</fullName>
    </recommendedName>
</protein>